<name>A0A1M6WFM3_9BACT</name>
<protein>
    <submittedName>
        <fullName evidence="3">Major paralogous domain-containing protein</fullName>
    </submittedName>
</protein>
<dbReference type="EMBL" id="FRAW01000024">
    <property type="protein sequence ID" value="SHK92459.1"/>
    <property type="molecule type" value="Genomic_DNA"/>
</dbReference>
<dbReference type="NCBIfam" id="TIGR02145">
    <property type="entry name" value="Fib_succ_major"/>
    <property type="match status" value="1"/>
</dbReference>
<dbReference type="InterPro" id="IPR011871">
    <property type="entry name" value="Fib_succ_major"/>
</dbReference>
<accession>A0A1M6WFM3</accession>
<feature type="domain" description="Fibrobacter succinogenes major paralogous" evidence="2">
    <location>
        <begin position="48"/>
        <end position="111"/>
    </location>
</feature>
<feature type="chain" id="PRO_5012161105" evidence="1">
    <location>
        <begin position="22"/>
        <end position="175"/>
    </location>
</feature>
<dbReference type="Pfam" id="PF09603">
    <property type="entry name" value="Fib_succ_major"/>
    <property type="match status" value="1"/>
</dbReference>
<proteinExistence type="predicted"/>
<keyword evidence="1" id="KW-0732">Signal</keyword>
<feature type="signal peptide" evidence="1">
    <location>
        <begin position="1"/>
        <end position="21"/>
    </location>
</feature>
<gene>
    <name evidence="3" type="ORF">SAMN05720469_12415</name>
</gene>
<dbReference type="AlphaFoldDB" id="A0A1M6WFM3"/>
<evidence type="ECO:0000256" key="1">
    <source>
        <dbReference type="SAM" id="SignalP"/>
    </source>
</evidence>
<evidence type="ECO:0000313" key="3">
    <source>
        <dbReference type="EMBL" id="SHK92459.1"/>
    </source>
</evidence>
<dbReference type="PROSITE" id="PS51257">
    <property type="entry name" value="PROKAR_LIPOPROTEIN"/>
    <property type="match status" value="1"/>
</dbReference>
<evidence type="ECO:0000313" key="4">
    <source>
        <dbReference type="Proteomes" id="UP000184275"/>
    </source>
</evidence>
<reference evidence="4" key="1">
    <citation type="submission" date="2016-11" db="EMBL/GenBank/DDBJ databases">
        <authorList>
            <person name="Varghese N."/>
            <person name="Submissions S."/>
        </authorList>
    </citation>
    <scope>NUCLEOTIDE SEQUENCE [LARGE SCALE GENOMIC DNA]</scope>
    <source>
        <strain evidence="4">UWOS</strain>
    </source>
</reference>
<organism evidence="3 4">
    <name type="scientific">Fibrobacter intestinalis</name>
    <dbReference type="NCBI Taxonomy" id="28122"/>
    <lineage>
        <taxon>Bacteria</taxon>
        <taxon>Pseudomonadati</taxon>
        <taxon>Fibrobacterota</taxon>
        <taxon>Fibrobacteria</taxon>
        <taxon>Fibrobacterales</taxon>
        <taxon>Fibrobacteraceae</taxon>
        <taxon>Fibrobacter</taxon>
    </lineage>
</organism>
<dbReference type="RefSeq" id="WP_073305192.1">
    <property type="nucleotide sequence ID" value="NZ_FRAW01000024.1"/>
</dbReference>
<dbReference type="Proteomes" id="UP000184275">
    <property type="component" value="Unassembled WGS sequence"/>
</dbReference>
<keyword evidence="4" id="KW-1185">Reference proteome</keyword>
<sequence>MKSYKILTLGFAAITALLFCACEKSNSCTYNEEVGELVCVEKIYKTAKVGNHIWLMENLARLSLTGSSHCYNDSAKNCQLYGSLYPFETAQKICPEGWKLPSQSDFEALDANALQNSKTGFRYYDGKFVDLNESGSFWTSDSYDDSRATLVRVTDKVSYEHFNKNISASVRCIKK</sequence>
<evidence type="ECO:0000259" key="2">
    <source>
        <dbReference type="Pfam" id="PF09603"/>
    </source>
</evidence>